<dbReference type="WBParaSite" id="ALUE_0001381001-mRNA-1">
    <property type="protein sequence ID" value="ALUE_0001381001-mRNA-1"/>
    <property type="gene ID" value="ALUE_0001381001"/>
</dbReference>
<dbReference type="Proteomes" id="UP000036681">
    <property type="component" value="Unplaced"/>
</dbReference>
<reference evidence="2" key="1">
    <citation type="submission" date="2023-03" db="UniProtKB">
        <authorList>
            <consortium name="WormBaseParasite"/>
        </authorList>
    </citation>
    <scope>IDENTIFICATION</scope>
</reference>
<organism evidence="1 2">
    <name type="scientific">Ascaris lumbricoides</name>
    <name type="common">Giant roundworm</name>
    <dbReference type="NCBI Taxonomy" id="6252"/>
    <lineage>
        <taxon>Eukaryota</taxon>
        <taxon>Metazoa</taxon>
        <taxon>Ecdysozoa</taxon>
        <taxon>Nematoda</taxon>
        <taxon>Chromadorea</taxon>
        <taxon>Rhabditida</taxon>
        <taxon>Spirurina</taxon>
        <taxon>Ascaridomorpha</taxon>
        <taxon>Ascaridoidea</taxon>
        <taxon>Ascarididae</taxon>
        <taxon>Ascaris</taxon>
    </lineage>
</organism>
<sequence>MIRTDVVPIVVTAIHMASCSSFQHRKHKMIRTFRCVAISKSLTSKPMAIVLDGDYAPNLNLQGGRKCQRQ</sequence>
<keyword evidence="1" id="KW-1185">Reference proteome</keyword>
<accession>A0A9J2PUM3</accession>
<dbReference type="AlphaFoldDB" id="A0A9J2PUM3"/>
<evidence type="ECO:0000313" key="1">
    <source>
        <dbReference type="Proteomes" id="UP000036681"/>
    </source>
</evidence>
<protein>
    <submittedName>
        <fullName evidence="2">Secreted protein</fullName>
    </submittedName>
</protein>
<proteinExistence type="predicted"/>
<evidence type="ECO:0000313" key="2">
    <source>
        <dbReference type="WBParaSite" id="ALUE_0001381001-mRNA-1"/>
    </source>
</evidence>
<name>A0A9J2PUM3_ASCLU</name>